<dbReference type="AlphaFoldDB" id="A0AB33J801"/>
<evidence type="ECO:0000259" key="2">
    <source>
        <dbReference type="Pfam" id="PF13568"/>
    </source>
</evidence>
<dbReference type="EMBL" id="AP035787">
    <property type="protein sequence ID" value="BFO76325.1"/>
    <property type="molecule type" value="Genomic_DNA"/>
</dbReference>
<keyword evidence="1" id="KW-0732">Signal</keyword>
<feature type="domain" description="Outer membrane protein beta-barrel" evidence="2">
    <location>
        <begin position="20"/>
        <end position="193"/>
    </location>
</feature>
<sequence>MKRIVIMCLVLLGCMMTSSAQEFRLGALVGLNYDMPEATTGKIGAQIGVKGELGLPSLSEKWYVDMAALLSLQRWKDVYTLNPKLKEETRDFAPVYLKVPLHVGYRFHVGTKTSLFVSVGPYISFGLFGNATFKRVSASDNSVTKSKFPVFKERFTNGAKFQENVDWGVGARVGSDFGEHFQVSFGFDKGLRRFARAVSETKHDVFSLSCGYMF</sequence>
<name>A0AB33J801_9BACT</name>
<reference evidence="3" key="1">
    <citation type="submission" date="2024-07" db="EMBL/GenBank/DDBJ databases">
        <title>Complete genome sequence of Prevotella sp. YM-2024 GTC17259.</title>
        <authorList>
            <person name="Hayashi M."/>
            <person name="Muto Y."/>
            <person name="Tanaka K."/>
            <person name="Niwa H."/>
        </authorList>
    </citation>
    <scope>NUCLEOTIDE SEQUENCE</scope>
    <source>
        <strain evidence="3">GTC17259</strain>
    </source>
</reference>
<accession>A0AB33J801</accession>
<gene>
    <name evidence="3" type="ORF">GTC17259_13750</name>
</gene>
<evidence type="ECO:0000313" key="3">
    <source>
        <dbReference type="EMBL" id="BFO76325.1"/>
    </source>
</evidence>
<protein>
    <recommendedName>
        <fullName evidence="2">Outer membrane protein beta-barrel domain-containing protein</fullName>
    </recommendedName>
</protein>
<proteinExistence type="predicted"/>
<evidence type="ECO:0000256" key="1">
    <source>
        <dbReference type="SAM" id="SignalP"/>
    </source>
</evidence>
<feature type="chain" id="PRO_5044293539" description="Outer membrane protein beta-barrel domain-containing protein" evidence="1">
    <location>
        <begin position="21"/>
        <end position="214"/>
    </location>
</feature>
<feature type="signal peptide" evidence="1">
    <location>
        <begin position="1"/>
        <end position="20"/>
    </location>
</feature>
<organism evidence="3">
    <name type="scientific">Prevotella sp. GTC17259</name>
    <dbReference type="NCBI Taxonomy" id="3236795"/>
    <lineage>
        <taxon>Bacteria</taxon>
        <taxon>Pseudomonadati</taxon>
        <taxon>Bacteroidota</taxon>
        <taxon>Bacteroidia</taxon>
        <taxon>Bacteroidales</taxon>
        <taxon>Prevotellaceae</taxon>
        <taxon>Prevotella</taxon>
    </lineage>
</organism>
<dbReference type="InterPro" id="IPR025665">
    <property type="entry name" value="Beta-barrel_OMP_2"/>
</dbReference>
<dbReference type="Pfam" id="PF13568">
    <property type="entry name" value="OMP_b-brl_2"/>
    <property type="match status" value="1"/>
</dbReference>